<dbReference type="STRING" id="158189.SpiBuddy_1832"/>
<evidence type="ECO:0000313" key="1">
    <source>
        <dbReference type="EMBL" id="ADY13656.1"/>
    </source>
</evidence>
<reference evidence="2" key="1">
    <citation type="submission" date="2011-02" db="EMBL/GenBank/DDBJ databases">
        <title>Complete sequence of Spirochaeta sp. Buddy.</title>
        <authorList>
            <person name="Lucas S."/>
            <person name="Copeland A."/>
            <person name="Lapidus A."/>
            <person name="Cheng J.-F."/>
            <person name="Goodwin L."/>
            <person name="Pitluck S."/>
            <person name="Zeytun A."/>
            <person name="Detter J.C."/>
            <person name="Han C."/>
            <person name="Tapia R."/>
            <person name="Land M."/>
            <person name="Hauser L."/>
            <person name="Kyrpides N."/>
            <person name="Ivanova N."/>
            <person name="Mikhailova N."/>
            <person name="Pagani I."/>
            <person name="Ritalahti K.M."/>
            <person name="Loeffler F.E."/>
            <person name="Woyke T."/>
        </authorList>
    </citation>
    <scope>NUCLEOTIDE SEQUENCE [LARGE SCALE GENOMIC DNA]</scope>
    <source>
        <strain evidence="2">ATCC BAA-1886 / DSM 22777 / Buddy</strain>
    </source>
</reference>
<dbReference type="Proteomes" id="UP000008466">
    <property type="component" value="Chromosome"/>
</dbReference>
<dbReference type="HOGENOM" id="CLU_2345210_0_0_12"/>
<dbReference type="EMBL" id="CP002541">
    <property type="protein sequence ID" value="ADY13656.1"/>
    <property type="molecule type" value="Genomic_DNA"/>
</dbReference>
<accession>F0RWM5</accession>
<dbReference type="KEGG" id="sbu:SpiBuddy_1832"/>
<protein>
    <submittedName>
        <fullName evidence="1">Uncharacterized protein</fullName>
    </submittedName>
</protein>
<evidence type="ECO:0000313" key="2">
    <source>
        <dbReference type="Proteomes" id="UP000008466"/>
    </source>
</evidence>
<dbReference type="AlphaFoldDB" id="F0RWM5"/>
<organism evidence="1 2">
    <name type="scientific">Sphaerochaeta globosa (strain ATCC BAA-1886 / DSM 22777 / Buddy)</name>
    <name type="common">Spirochaeta sp. (strain Buddy)</name>
    <dbReference type="NCBI Taxonomy" id="158189"/>
    <lineage>
        <taxon>Bacteria</taxon>
        <taxon>Pseudomonadati</taxon>
        <taxon>Spirochaetota</taxon>
        <taxon>Spirochaetia</taxon>
        <taxon>Spirochaetales</taxon>
        <taxon>Sphaerochaetaceae</taxon>
        <taxon>Sphaerochaeta</taxon>
    </lineage>
</organism>
<gene>
    <name evidence="1" type="ordered locus">SpiBuddy_1832</name>
</gene>
<name>F0RWM5_SPHGB</name>
<keyword evidence="2" id="KW-1185">Reference proteome</keyword>
<sequence>MLPIGSWNAISRQELSDLWGMGDRSARLVIAELRKMDFGDNYIIVSYSDGKGYYRTADIAEIEAFAAEMRSRALQIFAPLKKANRIIKEYGSQTLGL</sequence>
<proteinExistence type="predicted"/>